<dbReference type="AlphaFoldDB" id="A0A383F5Y0"/>
<reference evidence="2" key="1">
    <citation type="submission" date="2018-05" db="EMBL/GenBank/DDBJ databases">
        <authorList>
            <person name="Lanie J.A."/>
            <person name="Ng W.-L."/>
            <person name="Kazmierczak K.M."/>
            <person name="Andrzejewski T.M."/>
            <person name="Davidsen T.M."/>
            <person name="Wayne K.J."/>
            <person name="Tettelin H."/>
            <person name="Glass J.I."/>
            <person name="Rusch D."/>
            <person name="Podicherti R."/>
            <person name="Tsui H.-C.T."/>
            <person name="Winkler M.E."/>
        </authorList>
    </citation>
    <scope>NUCLEOTIDE SEQUENCE</scope>
</reference>
<protein>
    <submittedName>
        <fullName evidence="2">Uncharacterized protein</fullName>
    </submittedName>
</protein>
<organism evidence="2">
    <name type="scientific">marine metagenome</name>
    <dbReference type="NCBI Taxonomy" id="408172"/>
    <lineage>
        <taxon>unclassified sequences</taxon>
        <taxon>metagenomes</taxon>
        <taxon>ecological metagenomes</taxon>
    </lineage>
</organism>
<evidence type="ECO:0000313" key="2">
    <source>
        <dbReference type="EMBL" id="SVE64294.1"/>
    </source>
</evidence>
<evidence type="ECO:0000256" key="1">
    <source>
        <dbReference type="SAM" id="Phobius"/>
    </source>
</evidence>
<sequence length="37" mass="4199">MKITRKSPELLILLMTIGGAISWAVWLNLLNNFAIEK</sequence>
<keyword evidence="1" id="KW-0472">Membrane</keyword>
<keyword evidence="1" id="KW-1133">Transmembrane helix</keyword>
<accession>A0A383F5Y0</accession>
<keyword evidence="1" id="KW-0812">Transmembrane</keyword>
<feature type="non-terminal residue" evidence="2">
    <location>
        <position position="37"/>
    </location>
</feature>
<proteinExistence type="predicted"/>
<name>A0A383F5Y0_9ZZZZ</name>
<feature type="transmembrane region" description="Helical" evidence="1">
    <location>
        <begin position="12"/>
        <end position="30"/>
    </location>
</feature>
<dbReference type="EMBL" id="UINC01231663">
    <property type="protein sequence ID" value="SVE64294.1"/>
    <property type="molecule type" value="Genomic_DNA"/>
</dbReference>
<gene>
    <name evidence="2" type="ORF">METZ01_LOCUS517148</name>
</gene>